<dbReference type="RefSeq" id="WP_188686767.1">
    <property type="nucleotide sequence ID" value="NZ_BMKX01000009.1"/>
</dbReference>
<sequence>MSVSAIEPSQFGNTETVTRAPKQAMDSEVFLHLLVTQLANQDPSSPMDSNQMISQATELASMERMNTLAATQQSALDIQARQAAAALIGQEITTGSEPPVSGVVDSVSFNEDGPLLRVGEQLIPYAQVIKVNAAPAAEQPVAPEPEGTPGESQNV</sequence>
<gene>
    <name evidence="4" type="primary">flgD</name>
    <name evidence="4" type="ORF">GCM10007173_30230</name>
</gene>
<keyword evidence="4" id="KW-0966">Cell projection</keyword>
<accession>A0ABQ2DTL3</accession>
<dbReference type="GeneID" id="303305365"/>
<dbReference type="Proteomes" id="UP000606115">
    <property type="component" value="Unassembled WGS sequence"/>
</dbReference>
<evidence type="ECO:0000256" key="2">
    <source>
        <dbReference type="ARBA" id="ARBA00022795"/>
    </source>
</evidence>
<protein>
    <submittedName>
        <fullName evidence="4">Flagellar basal body rod modification protein FlgD</fullName>
    </submittedName>
</protein>
<evidence type="ECO:0000313" key="5">
    <source>
        <dbReference type="Proteomes" id="UP000606115"/>
    </source>
</evidence>
<comment type="similarity">
    <text evidence="1">Belongs to the FlgD family.</text>
</comment>
<evidence type="ECO:0000313" key="4">
    <source>
        <dbReference type="EMBL" id="GGJ69434.1"/>
    </source>
</evidence>
<organism evidence="4 5">
    <name type="scientific">Glutamicibacter ardleyensis</name>
    <dbReference type="NCBI Taxonomy" id="225894"/>
    <lineage>
        <taxon>Bacteria</taxon>
        <taxon>Bacillati</taxon>
        <taxon>Actinomycetota</taxon>
        <taxon>Actinomycetes</taxon>
        <taxon>Micrococcales</taxon>
        <taxon>Micrococcaceae</taxon>
        <taxon>Glutamicibacter</taxon>
    </lineage>
</organism>
<keyword evidence="5" id="KW-1185">Reference proteome</keyword>
<dbReference type="Pfam" id="PF03963">
    <property type="entry name" value="FlgD"/>
    <property type="match status" value="1"/>
</dbReference>
<dbReference type="EMBL" id="BMKX01000009">
    <property type="protein sequence ID" value="GGJ69434.1"/>
    <property type="molecule type" value="Genomic_DNA"/>
</dbReference>
<keyword evidence="2" id="KW-1005">Bacterial flagellum biogenesis</keyword>
<keyword evidence="4" id="KW-0969">Cilium</keyword>
<feature type="region of interest" description="Disordered" evidence="3">
    <location>
        <begin position="1"/>
        <end position="20"/>
    </location>
</feature>
<evidence type="ECO:0000256" key="1">
    <source>
        <dbReference type="ARBA" id="ARBA00010577"/>
    </source>
</evidence>
<dbReference type="InterPro" id="IPR005648">
    <property type="entry name" value="FlgD"/>
</dbReference>
<keyword evidence="4" id="KW-0282">Flagellum</keyword>
<reference evidence="5" key="1">
    <citation type="journal article" date="2019" name="Int. J. Syst. Evol. Microbiol.">
        <title>The Global Catalogue of Microorganisms (GCM) 10K type strain sequencing project: providing services to taxonomists for standard genome sequencing and annotation.</title>
        <authorList>
            <consortium name="The Broad Institute Genomics Platform"/>
            <consortium name="The Broad Institute Genome Sequencing Center for Infectious Disease"/>
            <person name="Wu L."/>
            <person name="Ma J."/>
        </authorList>
    </citation>
    <scope>NUCLEOTIDE SEQUENCE [LARGE SCALE GENOMIC DNA]</scope>
    <source>
        <strain evidence="5">CGMCC 1.3685</strain>
    </source>
</reference>
<name>A0ABQ2DTL3_9MICC</name>
<comment type="caution">
    <text evidence="4">The sequence shown here is derived from an EMBL/GenBank/DDBJ whole genome shotgun (WGS) entry which is preliminary data.</text>
</comment>
<evidence type="ECO:0000256" key="3">
    <source>
        <dbReference type="SAM" id="MobiDB-lite"/>
    </source>
</evidence>
<proteinExistence type="inferred from homology"/>